<reference evidence="1" key="1">
    <citation type="submission" date="2023-01" db="EMBL/GenBank/DDBJ databases">
        <authorList>
            <person name="Van Ghelder C."/>
            <person name="Rancurel C."/>
        </authorList>
    </citation>
    <scope>NUCLEOTIDE SEQUENCE</scope>
    <source>
        <strain evidence="1">CNCM I-4278</strain>
    </source>
</reference>
<evidence type="ECO:0000313" key="2">
    <source>
        <dbReference type="Proteomes" id="UP001152607"/>
    </source>
</evidence>
<protein>
    <submittedName>
        <fullName evidence="1">Uncharacterized protein</fullName>
    </submittedName>
</protein>
<comment type="caution">
    <text evidence="1">The sequence shown here is derived from an EMBL/GenBank/DDBJ whole genome shotgun (WGS) entry which is preliminary data.</text>
</comment>
<dbReference type="EMBL" id="CAOQHR010000008">
    <property type="protein sequence ID" value="CAI6338952.1"/>
    <property type="molecule type" value="Genomic_DNA"/>
</dbReference>
<accession>A0A9W4UPV9</accession>
<dbReference type="OrthoDB" id="192702at2759"/>
<name>A0A9W4UPV9_9PLEO</name>
<dbReference type="AlphaFoldDB" id="A0A9W4UPV9"/>
<proteinExistence type="predicted"/>
<dbReference type="Proteomes" id="UP001152607">
    <property type="component" value="Unassembled WGS sequence"/>
</dbReference>
<organism evidence="1 2">
    <name type="scientific">Periconia digitata</name>
    <dbReference type="NCBI Taxonomy" id="1303443"/>
    <lineage>
        <taxon>Eukaryota</taxon>
        <taxon>Fungi</taxon>
        <taxon>Dikarya</taxon>
        <taxon>Ascomycota</taxon>
        <taxon>Pezizomycotina</taxon>
        <taxon>Dothideomycetes</taxon>
        <taxon>Pleosporomycetidae</taxon>
        <taxon>Pleosporales</taxon>
        <taxon>Massarineae</taxon>
        <taxon>Periconiaceae</taxon>
        <taxon>Periconia</taxon>
    </lineage>
</organism>
<gene>
    <name evidence="1" type="ORF">PDIGIT_LOCUS12089</name>
</gene>
<sequence length="422" mass="46387">MASPPAKTHILDRNNYTSHHLVTLSPAPTLPPLPPSSLRLRTKIISLSTNNLSYARMGHLLGWWDTYPLPLEQTPAPFNDASKYGRISAWGYAEVVESNVAGIEAGSATLYGYLPISSEVWTVAVEQTGIKGQIVVVDAYRQHLLKMYNRYTVLGASVAELEERGDGGLDSLGWDALMLPTFGTAYNMNMYGFAWEDGNRVHPGGEREWTAADADLDDAVVVVLNASGKTAMSWAYALRNYRPKEHQPKMIVGVASEASKAVVEGSGFYDKVVLNPDAEAFVADPALSQARRVLLFDFGAREGALKSWRSALSSAGIPFTFMGLGGEVKALSQEEVMKALSSQPSDRIQVHADVMREKGIAVKGQQYFDEFNHTWERFKATGGIRGINLVWGQSLEDWEQGWEALCHDKIPNMAGTGLLYRI</sequence>
<evidence type="ECO:0000313" key="1">
    <source>
        <dbReference type="EMBL" id="CAI6338952.1"/>
    </source>
</evidence>
<keyword evidence="2" id="KW-1185">Reference proteome</keyword>
<dbReference type="InterPro" id="IPR021276">
    <property type="entry name" value="DUF2855"/>
</dbReference>
<dbReference type="Pfam" id="PF11017">
    <property type="entry name" value="DUF2855"/>
    <property type="match status" value="1"/>
</dbReference>